<dbReference type="STRING" id="52770.BSZ40_10830"/>
<keyword evidence="3 10" id="KW-0812">Transmembrane</keyword>
<evidence type="ECO:0000256" key="8">
    <source>
        <dbReference type="ARBA" id="ARBA00035585"/>
    </source>
</evidence>
<dbReference type="RefSeq" id="WP_073826320.1">
    <property type="nucleotide sequence ID" value="NZ_JAUNKL010000005.1"/>
</dbReference>
<evidence type="ECO:0000256" key="7">
    <source>
        <dbReference type="ARBA" id="ARBA00035120"/>
    </source>
</evidence>
<dbReference type="EMBL" id="MQVS01000016">
    <property type="protein sequence ID" value="OKL50776.1"/>
    <property type="molecule type" value="Genomic_DNA"/>
</dbReference>
<evidence type="ECO:0000256" key="6">
    <source>
        <dbReference type="ARBA" id="ARBA00023303"/>
    </source>
</evidence>
<dbReference type="InterPro" id="IPR003691">
    <property type="entry name" value="FluC"/>
</dbReference>
<dbReference type="PROSITE" id="PS51318">
    <property type="entry name" value="TAT"/>
    <property type="match status" value="1"/>
</dbReference>
<keyword evidence="6" id="KW-0406">Ion transport</keyword>
<evidence type="ECO:0000313" key="12">
    <source>
        <dbReference type="Proteomes" id="UP000185612"/>
    </source>
</evidence>
<dbReference type="InParanoid" id="A0A1Q5PTC5"/>
<comment type="catalytic activity">
    <reaction evidence="8">
        <text>fluoride(in) = fluoride(out)</text>
        <dbReference type="Rhea" id="RHEA:76159"/>
        <dbReference type="ChEBI" id="CHEBI:17051"/>
    </reaction>
    <physiologicalReaction direction="left-to-right" evidence="8">
        <dbReference type="Rhea" id="RHEA:76160"/>
    </physiologicalReaction>
</comment>
<evidence type="ECO:0000256" key="10">
    <source>
        <dbReference type="RuleBase" id="RU004340"/>
    </source>
</evidence>
<protein>
    <recommendedName>
        <fullName evidence="10">Fluoride-specific ion channel</fullName>
    </recommendedName>
</protein>
<organism evidence="11 12">
    <name type="scientific">Buchananella hordeovulneris</name>
    <dbReference type="NCBI Taxonomy" id="52770"/>
    <lineage>
        <taxon>Bacteria</taxon>
        <taxon>Bacillati</taxon>
        <taxon>Actinomycetota</taxon>
        <taxon>Actinomycetes</taxon>
        <taxon>Actinomycetales</taxon>
        <taxon>Actinomycetaceae</taxon>
        <taxon>Buchananella</taxon>
    </lineage>
</organism>
<keyword evidence="6" id="KW-0813">Transport</keyword>
<feature type="transmembrane region" description="Helical" evidence="10">
    <location>
        <begin position="35"/>
        <end position="58"/>
    </location>
</feature>
<dbReference type="GO" id="GO:0034220">
    <property type="term" value="P:monoatomic ion transmembrane transport"/>
    <property type="evidence" value="ECO:0007669"/>
    <property type="project" value="UniProtKB-KW"/>
</dbReference>
<dbReference type="InterPro" id="IPR006311">
    <property type="entry name" value="TAT_signal"/>
</dbReference>
<evidence type="ECO:0000256" key="2">
    <source>
        <dbReference type="ARBA" id="ARBA00022475"/>
    </source>
</evidence>
<evidence type="ECO:0000256" key="5">
    <source>
        <dbReference type="ARBA" id="ARBA00023136"/>
    </source>
</evidence>
<evidence type="ECO:0000256" key="9">
    <source>
        <dbReference type="ARBA" id="ARBA00049940"/>
    </source>
</evidence>
<evidence type="ECO:0000256" key="4">
    <source>
        <dbReference type="ARBA" id="ARBA00022989"/>
    </source>
</evidence>
<keyword evidence="4 10" id="KW-1133">Transmembrane helix</keyword>
<keyword evidence="6" id="KW-0407">Ion channel</keyword>
<comment type="function">
    <text evidence="9">Fluoride-specific ion channel. Important for reducing fluoride concentration in the cell, thus reducing its toxicity.</text>
</comment>
<keyword evidence="5 10" id="KW-0472">Membrane</keyword>
<comment type="subcellular location">
    <subcellularLocation>
        <location evidence="1">Cell membrane</location>
        <topology evidence="1">Multi-pass membrane protein</topology>
    </subcellularLocation>
</comment>
<evidence type="ECO:0000313" key="11">
    <source>
        <dbReference type="EMBL" id="OKL50776.1"/>
    </source>
</evidence>
<sequence length="130" mass="13198">MPDPSRGQLIAVIALGGAAGTAGRAWLAGATAAPWLALSIVNLTGAVVLGVVAGWPGLRPQWRAGLATGLCGAWTTYAGLALLAATGWQQLLAAAGQLVVGTGLAAAGLWVARRWGVRLQATRRTPVRPR</sequence>
<keyword evidence="2 10" id="KW-1003">Cell membrane</keyword>
<feature type="transmembrane region" description="Helical" evidence="10">
    <location>
        <begin position="65"/>
        <end position="85"/>
    </location>
</feature>
<comment type="similarity">
    <text evidence="7 10">Belongs to the fluoride channel Fluc/FEX (TC 1.A.43) family.</text>
</comment>
<dbReference type="GO" id="GO:0005886">
    <property type="term" value="C:plasma membrane"/>
    <property type="evidence" value="ECO:0007669"/>
    <property type="project" value="UniProtKB-SubCell"/>
</dbReference>
<keyword evidence="12" id="KW-1185">Reference proteome</keyword>
<name>A0A1Q5PTC5_9ACTO</name>
<dbReference type="Pfam" id="PF02537">
    <property type="entry name" value="CRCB"/>
    <property type="match status" value="1"/>
</dbReference>
<dbReference type="AlphaFoldDB" id="A0A1Q5PTC5"/>
<proteinExistence type="inferred from homology"/>
<reference evidence="12" key="1">
    <citation type="submission" date="2016-12" db="EMBL/GenBank/DDBJ databases">
        <authorList>
            <person name="Meng X."/>
        </authorList>
    </citation>
    <scope>NUCLEOTIDE SEQUENCE [LARGE SCALE GENOMIC DNA]</scope>
    <source>
        <strain evidence="12">DSM 20732</strain>
    </source>
</reference>
<evidence type="ECO:0000256" key="3">
    <source>
        <dbReference type="ARBA" id="ARBA00022692"/>
    </source>
</evidence>
<comment type="caution">
    <text evidence="11">The sequence shown here is derived from an EMBL/GenBank/DDBJ whole genome shotgun (WGS) entry which is preliminary data.</text>
</comment>
<evidence type="ECO:0000256" key="1">
    <source>
        <dbReference type="ARBA" id="ARBA00004651"/>
    </source>
</evidence>
<dbReference type="Proteomes" id="UP000185612">
    <property type="component" value="Unassembled WGS sequence"/>
</dbReference>
<gene>
    <name evidence="11" type="ORF">BSZ40_10830</name>
</gene>
<accession>A0A1Q5PTC5</accession>
<feature type="transmembrane region" description="Helical" evidence="10">
    <location>
        <begin position="91"/>
        <end position="112"/>
    </location>
</feature>